<evidence type="ECO:0000256" key="1">
    <source>
        <dbReference type="SAM" id="Phobius"/>
    </source>
</evidence>
<feature type="transmembrane region" description="Helical" evidence="1">
    <location>
        <begin position="6"/>
        <end position="24"/>
    </location>
</feature>
<feature type="transmembrane region" description="Helical" evidence="1">
    <location>
        <begin position="310"/>
        <end position="329"/>
    </location>
</feature>
<keyword evidence="3" id="KW-0808">Transferase</keyword>
<feature type="transmembrane region" description="Helical" evidence="1">
    <location>
        <begin position="335"/>
        <end position="358"/>
    </location>
</feature>
<feature type="transmembrane region" description="Helical" evidence="1">
    <location>
        <begin position="282"/>
        <end position="303"/>
    </location>
</feature>
<dbReference type="EMBL" id="AUZX01012255">
    <property type="protein sequence ID" value="EQD39928.1"/>
    <property type="molecule type" value="Genomic_DNA"/>
</dbReference>
<dbReference type="InterPro" id="IPR029044">
    <property type="entry name" value="Nucleotide-diphossugar_trans"/>
</dbReference>
<reference evidence="3" key="2">
    <citation type="journal article" date="2014" name="ISME J.">
        <title>Microbial stratification in low pH oxic and suboxic macroscopic growths along an acid mine drainage.</title>
        <authorList>
            <person name="Mendez-Garcia C."/>
            <person name="Mesa V."/>
            <person name="Sprenger R.R."/>
            <person name="Richter M."/>
            <person name="Diez M.S."/>
            <person name="Solano J."/>
            <person name="Bargiela R."/>
            <person name="Golyshina O.V."/>
            <person name="Manteca A."/>
            <person name="Ramos J.L."/>
            <person name="Gallego J.R."/>
            <person name="Llorente I."/>
            <person name="Martins Dos Santos V.A."/>
            <person name="Jensen O.N."/>
            <person name="Pelaez A.I."/>
            <person name="Sanchez J."/>
            <person name="Ferrer M."/>
        </authorList>
    </citation>
    <scope>NUCLEOTIDE SEQUENCE</scope>
</reference>
<keyword evidence="1" id="KW-0812">Transmembrane</keyword>
<accession>T0Z477</accession>
<name>T0Z477_9ZZZZ</name>
<dbReference type="GO" id="GO:0016740">
    <property type="term" value="F:transferase activity"/>
    <property type="evidence" value="ECO:0007669"/>
    <property type="project" value="UniProtKB-KW"/>
</dbReference>
<reference evidence="3" key="1">
    <citation type="submission" date="2013-08" db="EMBL/GenBank/DDBJ databases">
        <authorList>
            <person name="Mendez C."/>
            <person name="Richter M."/>
            <person name="Ferrer M."/>
            <person name="Sanchez J."/>
        </authorList>
    </citation>
    <scope>NUCLEOTIDE SEQUENCE</scope>
</reference>
<evidence type="ECO:0000313" key="3">
    <source>
        <dbReference type="EMBL" id="EQD39928.1"/>
    </source>
</evidence>
<sequence>MAWDALSWIAVSIPILIWAGLLLLPWRPWSTRERIEADPQAISAANLGEITVLIPARNEANMIGDTLTGLQAQGTGLHVVVIDDQSSDATAQIAAAHPNIRVIDGQPLPDGWVGKLWALEQGKATVHTALILLLDADIQLQPGLLAALLEHKRREGRQFVSLMADLRRTSFWDRLLLPVFVYYFKLLYPFALSNSRCHHVAAAAGGCVLVDTAALRQVGAFASIHNALIDDCALARQMKNAGYHTWLGLSRSVVSLRPYGTLRSINDMVARSAFTQLGYSTWLLLAVTVLFVMAYGSIFAFLGLSHIWPLALAAWLAMMASYLPTLRYYHMSPLWALLLPLSAALYLGMTWISAIRYWRGTRSRWKNRSYGRAV</sequence>
<keyword evidence="1" id="KW-1133">Transmembrane helix</keyword>
<keyword evidence="1" id="KW-0472">Membrane</keyword>
<protein>
    <submittedName>
        <fullName evidence="3">Hopene-associated glycosyltransferase HpnB</fullName>
    </submittedName>
</protein>
<gene>
    <name evidence="3" type="ORF">B1A_16676</name>
</gene>
<feature type="transmembrane region" description="Helical" evidence="1">
    <location>
        <begin position="171"/>
        <end position="191"/>
    </location>
</feature>
<dbReference type="PANTHER" id="PTHR43646">
    <property type="entry name" value="GLYCOSYLTRANSFERASE"/>
    <property type="match status" value="1"/>
</dbReference>
<evidence type="ECO:0000259" key="2">
    <source>
        <dbReference type="Pfam" id="PF00535"/>
    </source>
</evidence>
<comment type="caution">
    <text evidence="3">The sequence shown here is derived from an EMBL/GenBank/DDBJ whole genome shotgun (WGS) entry which is preliminary data.</text>
</comment>
<feature type="domain" description="Glycosyltransferase 2-like" evidence="2">
    <location>
        <begin position="51"/>
        <end position="218"/>
    </location>
</feature>
<dbReference type="PANTHER" id="PTHR43646:SF3">
    <property type="entry name" value="SLR1566 PROTEIN"/>
    <property type="match status" value="1"/>
</dbReference>
<dbReference type="Gene3D" id="3.90.550.10">
    <property type="entry name" value="Spore Coat Polysaccharide Biosynthesis Protein SpsA, Chain A"/>
    <property type="match status" value="1"/>
</dbReference>
<proteinExistence type="predicted"/>
<dbReference type="SUPFAM" id="SSF53448">
    <property type="entry name" value="Nucleotide-diphospho-sugar transferases"/>
    <property type="match status" value="1"/>
</dbReference>
<dbReference type="InterPro" id="IPR001173">
    <property type="entry name" value="Glyco_trans_2-like"/>
</dbReference>
<dbReference type="Pfam" id="PF00535">
    <property type="entry name" value="Glycos_transf_2"/>
    <property type="match status" value="1"/>
</dbReference>
<organism evidence="3">
    <name type="scientific">mine drainage metagenome</name>
    <dbReference type="NCBI Taxonomy" id="410659"/>
    <lineage>
        <taxon>unclassified sequences</taxon>
        <taxon>metagenomes</taxon>
        <taxon>ecological metagenomes</taxon>
    </lineage>
</organism>
<dbReference type="AlphaFoldDB" id="T0Z477"/>